<dbReference type="RefSeq" id="WP_283891285.1">
    <property type="nucleotide sequence ID" value="NZ_JARWAF010000001.1"/>
</dbReference>
<name>A0ABT7D1M1_9ACTN</name>
<gene>
    <name evidence="1" type="ORF">P5W92_04685</name>
</gene>
<dbReference type="EMBL" id="JARWAF010000001">
    <property type="protein sequence ID" value="MDJ1639702.1"/>
    <property type="molecule type" value="Genomic_DNA"/>
</dbReference>
<evidence type="ECO:0000313" key="1">
    <source>
        <dbReference type="EMBL" id="MDJ1639702.1"/>
    </source>
</evidence>
<accession>A0ABT7D1M1</accession>
<proteinExistence type="predicted"/>
<organism evidence="1 2">
    <name type="scientific">Streptomyces pakalii</name>
    <dbReference type="NCBI Taxonomy" id="3036494"/>
    <lineage>
        <taxon>Bacteria</taxon>
        <taxon>Bacillati</taxon>
        <taxon>Actinomycetota</taxon>
        <taxon>Actinomycetes</taxon>
        <taxon>Kitasatosporales</taxon>
        <taxon>Streptomycetaceae</taxon>
        <taxon>Streptomyces</taxon>
    </lineage>
</organism>
<evidence type="ECO:0000313" key="2">
    <source>
        <dbReference type="Proteomes" id="UP001237194"/>
    </source>
</evidence>
<reference evidence="1 2" key="1">
    <citation type="submission" date="2023-04" db="EMBL/GenBank/DDBJ databases">
        <title>A novel species of the genus Streptomyces: Streptomyces pakalii sp. nov. isolated from a Mexican soil jungle.</title>
        <authorList>
            <person name="Chavez-Hernandez M.A."/>
            <person name="Ortiz-Alvarez J."/>
            <person name="Villa-Tanaca L."/>
            <person name="Hernandez-Rodriguez C."/>
        </authorList>
    </citation>
    <scope>NUCLEOTIDE SEQUENCE [LARGE SCALE GENOMIC DNA]</scope>
    <source>
        <strain evidence="1 2">ENCB-J15</strain>
    </source>
</reference>
<sequence length="329" mass="36766">MADENYRVVLGEESVDWRGLPESQLKGVLDTLGDLLEPLADGQTAAIMDVAYDTECLPSRSLADVLYSPGGGLPPDERRRLQLLLDKCRTVSAGDEDIPQPVRCVGETDWREPSWGMSHALSQAATGRSMSCVIAGFGASAGSVPSGWPSGWLSVERLRNSRPDRQDLHILTERGEVPDFWRGVITRERVSESEFFRLAGTAFPSLLFADSLRFHHFKGSHMDVLPWLVGFLSLLNDHFVETLALCGGDQKQVQARFKVMNADISPESSNTKKNAKAWEERNVLFRGQRYRCEWHGKRLWDRDRVHFSLPIPAYGGRVLVGIFTGHLST</sequence>
<keyword evidence="2" id="KW-1185">Reference proteome</keyword>
<dbReference type="Proteomes" id="UP001237194">
    <property type="component" value="Unassembled WGS sequence"/>
</dbReference>
<protein>
    <submittedName>
        <fullName evidence="1">Uncharacterized protein</fullName>
    </submittedName>
</protein>
<comment type="caution">
    <text evidence="1">The sequence shown here is derived from an EMBL/GenBank/DDBJ whole genome shotgun (WGS) entry which is preliminary data.</text>
</comment>